<feature type="region of interest" description="Disordered" evidence="11">
    <location>
        <begin position="1"/>
        <end position="26"/>
    </location>
</feature>
<evidence type="ECO:0000313" key="13">
    <source>
        <dbReference type="EMBL" id="CAJ1919092.1"/>
    </source>
</evidence>
<evidence type="ECO:0000256" key="9">
    <source>
        <dbReference type="PROSITE-ProRule" id="PRU00108"/>
    </source>
</evidence>
<accession>A0AA86SFI4</accession>
<dbReference type="Gene3D" id="1.10.10.60">
    <property type="entry name" value="Homeodomain-like"/>
    <property type="match status" value="1"/>
</dbReference>
<reference evidence="13" key="1">
    <citation type="submission" date="2023-10" db="EMBL/GenBank/DDBJ databases">
        <authorList>
            <person name="Domelevo Entfellner J.-B."/>
        </authorList>
    </citation>
    <scope>NUCLEOTIDE SEQUENCE</scope>
</reference>
<dbReference type="PANTHER" id="PTHR46998:SF2">
    <property type="entry name" value="WUSCHEL-RELATED HOMEOBOX 11"/>
    <property type="match status" value="1"/>
</dbReference>
<dbReference type="SUPFAM" id="SSF46689">
    <property type="entry name" value="Homeodomain-like"/>
    <property type="match status" value="1"/>
</dbReference>
<feature type="DNA-binding region" description="Homeobox" evidence="9">
    <location>
        <begin position="21"/>
        <end position="85"/>
    </location>
</feature>
<dbReference type="GO" id="GO:0003700">
    <property type="term" value="F:DNA-binding transcription factor activity"/>
    <property type="evidence" value="ECO:0007669"/>
    <property type="project" value="InterPro"/>
</dbReference>
<evidence type="ECO:0000256" key="8">
    <source>
        <dbReference type="ARBA" id="ARBA00024040"/>
    </source>
</evidence>
<dbReference type="Pfam" id="PF00046">
    <property type="entry name" value="Homeodomain"/>
    <property type="match status" value="1"/>
</dbReference>
<evidence type="ECO:0000313" key="14">
    <source>
        <dbReference type="Proteomes" id="UP001189624"/>
    </source>
</evidence>
<comment type="subcellular location">
    <subcellularLocation>
        <location evidence="1 9 10">Nucleus</location>
    </subcellularLocation>
</comment>
<evidence type="ECO:0000259" key="12">
    <source>
        <dbReference type="PROSITE" id="PS50071"/>
    </source>
</evidence>
<keyword evidence="3" id="KW-0805">Transcription regulation</keyword>
<dbReference type="GO" id="GO:0048830">
    <property type="term" value="P:adventitious root development"/>
    <property type="evidence" value="ECO:0007669"/>
    <property type="project" value="InterPro"/>
</dbReference>
<evidence type="ECO:0000256" key="4">
    <source>
        <dbReference type="ARBA" id="ARBA00023125"/>
    </source>
</evidence>
<dbReference type="PROSITE" id="PS50071">
    <property type="entry name" value="HOMEOBOX_2"/>
    <property type="match status" value="1"/>
</dbReference>
<evidence type="ECO:0000256" key="11">
    <source>
        <dbReference type="SAM" id="MobiDB-lite"/>
    </source>
</evidence>
<name>A0AA86SFI4_9FABA</name>
<gene>
    <name evidence="13" type="ORF">AYBTSS11_LOCUS3698</name>
</gene>
<evidence type="ECO:0000256" key="1">
    <source>
        <dbReference type="ARBA" id="ARBA00004123"/>
    </source>
</evidence>
<keyword evidence="5 9" id="KW-0371">Homeobox</keyword>
<evidence type="ECO:0000256" key="3">
    <source>
        <dbReference type="ARBA" id="ARBA00023015"/>
    </source>
</evidence>
<dbReference type="GO" id="GO:0003677">
    <property type="term" value="F:DNA binding"/>
    <property type="evidence" value="ECO:0007669"/>
    <property type="project" value="UniProtKB-UniRule"/>
</dbReference>
<evidence type="ECO:0000256" key="5">
    <source>
        <dbReference type="ARBA" id="ARBA00023155"/>
    </source>
</evidence>
<dbReference type="GO" id="GO:0005634">
    <property type="term" value="C:nucleus"/>
    <property type="evidence" value="ECO:0007669"/>
    <property type="project" value="UniProtKB-SubCell"/>
</dbReference>
<feature type="domain" description="Homeobox" evidence="12">
    <location>
        <begin position="19"/>
        <end position="84"/>
    </location>
</feature>
<sequence length="327" mass="35729">MEDERQKEAKSPRHGPEKSEAVRSRWTPKPEQILILESIFNSGMVNPPKDETVRIRKLLEKFGTVGDANVFYWFQNRRSRSRRRQRQMMQQAAATAAVNHPQPQAQPQPHGLVGGGAIQHDHHTLVNLVASESATSNMGFGSCPSYDLLGGSSSSCGGGGGGGQQAMDGFFSISSPQMGFPEIIDHTSPASSVLLPPFDPNLSFHTGYGSTNISAFITVFINGIATELPKGPIDIKTVFGEDVMLVHSSGVPILTNEFGFLMQNLQHGESYFLVGIYSIYIFKSIASIPNHVLYQSQHRYEHNSLSSNGKLPFRVSLLALSAPLVSF</sequence>
<evidence type="ECO:0000256" key="2">
    <source>
        <dbReference type="ARBA" id="ARBA00022473"/>
    </source>
</evidence>
<dbReference type="PANTHER" id="PTHR46998">
    <property type="entry name" value="WUSCHEL-RELATED HOMEOBOX 11"/>
    <property type="match status" value="1"/>
</dbReference>
<dbReference type="InterPro" id="IPR009057">
    <property type="entry name" value="Homeodomain-like_sf"/>
</dbReference>
<protein>
    <recommendedName>
        <fullName evidence="12">Homeobox domain-containing protein</fullName>
    </recommendedName>
</protein>
<keyword evidence="6" id="KW-0804">Transcription</keyword>
<keyword evidence="2" id="KW-0217">Developmental protein</keyword>
<dbReference type="FunFam" id="1.10.10.60:FF:000118">
    <property type="entry name" value="WUSCHEL-related homeobox 11"/>
    <property type="match status" value="1"/>
</dbReference>
<keyword evidence="7 9" id="KW-0539">Nucleus</keyword>
<dbReference type="Gramene" id="rna-AYBTSS11_LOCUS3698">
    <property type="protein sequence ID" value="CAJ1919092.1"/>
    <property type="gene ID" value="gene-AYBTSS11_LOCUS3698"/>
</dbReference>
<evidence type="ECO:0000256" key="10">
    <source>
        <dbReference type="RuleBase" id="RU000682"/>
    </source>
</evidence>
<evidence type="ECO:0000256" key="6">
    <source>
        <dbReference type="ARBA" id="ARBA00023163"/>
    </source>
</evidence>
<evidence type="ECO:0000256" key="7">
    <source>
        <dbReference type="ARBA" id="ARBA00023242"/>
    </source>
</evidence>
<keyword evidence="4 9" id="KW-0238">DNA-binding</keyword>
<comment type="similarity">
    <text evidence="8">Belongs to the WUS homeobox family.</text>
</comment>
<proteinExistence type="inferred from homology"/>
<dbReference type="EMBL" id="OY731398">
    <property type="protein sequence ID" value="CAJ1919092.1"/>
    <property type="molecule type" value="Genomic_DNA"/>
</dbReference>
<dbReference type="AlphaFoldDB" id="A0AA86SFI4"/>
<dbReference type="InterPro" id="IPR044558">
    <property type="entry name" value="WOX11-like"/>
</dbReference>
<dbReference type="Proteomes" id="UP001189624">
    <property type="component" value="Chromosome 1"/>
</dbReference>
<dbReference type="SMART" id="SM00389">
    <property type="entry name" value="HOX"/>
    <property type="match status" value="1"/>
</dbReference>
<organism evidence="13 14">
    <name type="scientific">Sphenostylis stenocarpa</name>
    <dbReference type="NCBI Taxonomy" id="92480"/>
    <lineage>
        <taxon>Eukaryota</taxon>
        <taxon>Viridiplantae</taxon>
        <taxon>Streptophyta</taxon>
        <taxon>Embryophyta</taxon>
        <taxon>Tracheophyta</taxon>
        <taxon>Spermatophyta</taxon>
        <taxon>Magnoliopsida</taxon>
        <taxon>eudicotyledons</taxon>
        <taxon>Gunneridae</taxon>
        <taxon>Pentapetalae</taxon>
        <taxon>rosids</taxon>
        <taxon>fabids</taxon>
        <taxon>Fabales</taxon>
        <taxon>Fabaceae</taxon>
        <taxon>Papilionoideae</taxon>
        <taxon>50 kb inversion clade</taxon>
        <taxon>NPAAA clade</taxon>
        <taxon>indigoferoid/millettioid clade</taxon>
        <taxon>Phaseoleae</taxon>
        <taxon>Sphenostylis</taxon>
    </lineage>
</organism>
<dbReference type="InterPro" id="IPR001356">
    <property type="entry name" value="HD"/>
</dbReference>
<keyword evidence="14" id="KW-1185">Reference proteome</keyword>
<feature type="compositionally biased region" description="Basic and acidic residues" evidence="11">
    <location>
        <begin position="1"/>
        <end position="23"/>
    </location>
</feature>